<feature type="transmembrane region" description="Helical" evidence="6">
    <location>
        <begin position="259"/>
        <end position="282"/>
    </location>
</feature>
<reference evidence="8 9" key="1">
    <citation type="journal article" date="2023" name="Elife">
        <title>Identification of key yeast species and microbe-microbe interactions impacting larval growth of Drosophila in the wild.</title>
        <authorList>
            <person name="Mure A."/>
            <person name="Sugiura Y."/>
            <person name="Maeda R."/>
            <person name="Honda K."/>
            <person name="Sakurai N."/>
            <person name="Takahashi Y."/>
            <person name="Watada M."/>
            <person name="Katoh T."/>
            <person name="Gotoh A."/>
            <person name="Gotoh Y."/>
            <person name="Taniguchi I."/>
            <person name="Nakamura K."/>
            <person name="Hayashi T."/>
            <person name="Katayama T."/>
            <person name="Uemura T."/>
            <person name="Hattori Y."/>
        </authorList>
    </citation>
    <scope>NUCLEOTIDE SEQUENCE [LARGE SCALE GENOMIC DNA]</scope>
    <source>
        <strain evidence="8 9">SC-9</strain>
    </source>
</reference>
<protein>
    <submittedName>
        <fullName evidence="8">Inositolphosphotransferase</fullName>
    </submittedName>
</protein>
<feature type="compositionally biased region" description="Acidic residues" evidence="5">
    <location>
        <begin position="189"/>
        <end position="201"/>
    </location>
</feature>
<evidence type="ECO:0000256" key="2">
    <source>
        <dbReference type="ARBA" id="ARBA00022692"/>
    </source>
</evidence>
<feature type="transmembrane region" description="Helical" evidence="6">
    <location>
        <begin position="288"/>
        <end position="310"/>
    </location>
</feature>
<gene>
    <name evidence="8" type="ORF">DASC09_014730</name>
</gene>
<keyword evidence="2 6" id="KW-0812">Transmembrane</keyword>
<feature type="transmembrane region" description="Helical" evidence="6">
    <location>
        <begin position="410"/>
        <end position="428"/>
    </location>
</feature>
<dbReference type="RefSeq" id="XP_064851148.1">
    <property type="nucleotide sequence ID" value="XM_064995076.1"/>
</dbReference>
<evidence type="ECO:0000256" key="6">
    <source>
        <dbReference type="SAM" id="Phobius"/>
    </source>
</evidence>
<comment type="caution">
    <text evidence="8">The sequence shown here is derived from an EMBL/GenBank/DDBJ whole genome shotgun (WGS) entry which is preliminary data.</text>
</comment>
<dbReference type="GO" id="GO:0070916">
    <property type="term" value="C:inositol phosphoceramide synthase complex"/>
    <property type="evidence" value="ECO:0007669"/>
    <property type="project" value="TreeGrafter"/>
</dbReference>
<dbReference type="Proteomes" id="UP001360560">
    <property type="component" value="Unassembled WGS sequence"/>
</dbReference>
<dbReference type="AlphaFoldDB" id="A0AAV5QH98"/>
<dbReference type="InterPro" id="IPR052185">
    <property type="entry name" value="IPC_Synthase-Related"/>
</dbReference>
<feature type="transmembrane region" description="Helical" evidence="6">
    <location>
        <begin position="386"/>
        <end position="404"/>
    </location>
</feature>
<dbReference type="InterPro" id="IPR026841">
    <property type="entry name" value="Aur1/Ipt1"/>
</dbReference>
<feature type="compositionally biased region" description="Polar residues" evidence="5">
    <location>
        <begin position="155"/>
        <end position="182"/>
    </location>
</feature>
<feature type="compositionally biased region" description="Acidic residues" evidence="5">
    <location>
        <begin position="138"/>
        <end position="153"/>
    </location>
</feature>
<evidence type="ECO:0000259" key="7">
    <source>
        <dbReference type="Pfam" id="PF14378"/>
    </source>
</evidence>
<sequence length="473" mass="54490">MAPKVLQYLWIAISRLYLSAINNHGNPFYLVLNFCLNFSPIFIWLSIFKNAGIIPHGWRPTIHVKIVYYIDLYFFEISIIGIICGIATLVLSYFMYLWVFQSKNAVRGHRRRRRGEGTDDFIPLSTFEQHHHHDDTIDDNIFEVNDDEDDDTENGSYQDSHIGHQSQQSKNRFDESSSSSTENEQKPYDEEEEEEEDSDEIAVDVENGIVIGPESRFNPSLPPGYSPIFIVLLLGLSWPILNIDYYLAQPEFITSARDIFSWVLYVLCHLIVPIVTAVYLYVFQPPGAVKYFSIILGCQNIAGVITHLLFPNAPPWFIHLNGLDITPDYDMPGYAAGLTRVDVAMGTHLNSKGFHKSPIVFGAFPSLHSAMAVQTFLHLNYYSRWWVVKLAGLSFVVIQWWATIYLDHHFRLDLLCGLIYAYVSFIIFQKTKLPAVYERFYNGYWFDQSLAGTNMGMRVFNNTPLKKFFDPYS</sequence>
<keyword evidence="4 6" id="KW-0472">Membrane</keyword>
<evidence type="ECO:0000256" key="3">
    <source>
        <dbReference type="ARBA" id="ARBA00022989"/>
    </source>
</evidence>
<feature type="transmembrane region" description="Helical" evidence="6">
    <location>
        <begin position="225"/>
        <end position="247"/>
    </location>
</feature>
<feature type="region of interest" description="Disordered" evidence="5">
    <location>
        <begin position="138"/>
        <end position="201"/>
    </location>
</feature>
<evidence type="ECO:0000256" key="5">
    <source>
        <dbReference type="SAM" id="MobiDB-lite"/>
    </source>
</evidence>
<dbReference type="SUPFAM" id="SSF48317">
    <property type="entry name" value="Acid phosphatase/Vanadium-dependent haloperoxidase"/>
    <property type="match status" value="1"/>
</dbReference>
<dbReference type="GO" id="GO:0006676">
    <property type="term" value="P:mannosyl diphosphorylinositol ceramide metabolic process"/>
    <property type="evidence" value="ECO:0007669"/>
    <property type="project" value="TreeGrafter"/>
</dbReference>
<organism evidence="8 9">
    <name type="scientific">Saccharomycopsis crataegensis</name>
    <dbReference type="NCBI Taxonomy" id="43959"/>
    <lineage>
        <taxon>Eukaryota</taxon>
        <taxon>Fungi</taxon>
        <taxon>Dikarya</taxon>
        <taxon>Ascomycota</taxon>
        <taxon>Saccharomycotina</taxon>
        <taxon>Saccharomycetes</taxon>
        <taxon>Saccharomycopsidaceae</taxon>
        <taxon>Saccharomycopsis</taxon>
    </lineage>
</organism>
<comment type="subcellular location">
    <subcellularLocation>
        <location evidence="1">Membrane</location>
        <topology evidence="1">Multi-pass membrane protein</topology>
    </subcellularLocation>
</comment>
<evidence type="ECO:0000313" key="9">
    <source>
        <dbReference type="Proteomes" id="UP001360560"/>
    </source>
</evidence>
<dbReference type="CDD" id="cd03386">
    <property type="entry name" value="PAP2_Aur1_like"/>
    <property type="match status" value="1"/>
</dbReference>
<dbReference type="PANTHER" id="PTHR31310">
    <property type="match status" value="1"/>
</dbReference>
<feature type="transmembrane region" description="Helical" evidence="6">
    <location>
        <begin position="68"/>
        <end position="96"/>
    </location>
</feature>
<evidence type="ECO:0000256" key="4">
    <source>
        <dbReference type="ARBA" id="ARBA00023136"/>
    </source>
</evidence>
<keyword evidence="9" id="KW-1185">Reference proteome</keyword>
<feature type="transmembrane region" description="Helical" evidence="6">
    <location>
        <begin position="28"/>
        <end position="47"/>
    </location>
</feature>
<dbReference type="Pfam" id="PF14378">
    <property type="entry name" value="PAP2_3"/>
    <property type="match status" value="1"/>
</dbReference>
<dbReference type="EMBL" id="BTFZ01000002">
    <property type="protein sequence ID" value="GMM34148.1"/>
    <property type="molecule type" value="Genomic_DNA"/>
</dbReference>
<proteinExistence type="predicted"/>
<evidence type="ECO:0000256" key="1">
    <source>
        <dbReference type="ARBA" id="ARBA00004141"/>
    </source>
</evidence>
<dbReference type="InterPro" id="IPR036938">
    <property type="entry name" value="PAP2/HPO_sf"/>
</dbReference>
<name>A0AAV5QH98_9ASCO</name>
<accession>A0AAV5QH98</accession>
<keyword evidence="3 6" id="KW-1133">Transmembrane helix</keyword>
<feature type="domain" description="Inositolphosphotransferase Aur1/Ipt1" evidence="7">
    <location>
        <begin position="257"/>
        <end position="426"/>
    </location>
</feature>
<dbReference type="PANTHER" id="PTHR31310:SF8">
    <property type="entry name" value="INOSITOLPHOSPHOTRANSFERASE 1"/>
    <property type="match status" value="1"/>
</dbReference>
<evidence type="ECO:0000313" key="8">
    <source>
        <dbReference type="EMBL" id="GMM34148.1"/>
    </source>
</evidence>
<dbReference type="GeneID" id="90072127"/>
<dbReference type="GO" id="GO:0016020">
    <property type="term" value="C:membrane"/>
    <property type="evidence" value="ECO:0007669"/>
    <property type="project" value="UniProtKB-SubCell"/>
</dbReference>
<dbReference type="GO" id="GO:0030148">
    <property type="term" value="P:sphingolipid biosynthetic process"/>
    <property type="evidence" value="ECO:0007669"/>
    <property type="project" value="TreeGrafter"/>
</dbReference>